<dbReference type="InterPro" id="IPR011437">
    <property type="entry name" value="DUF1540"/>
</dbReference>
<organism evidence="3 4">
    <name type="scientific">Streptomyces incanus</name>
    <dbReference type="NCBI Taxonomy" id="887453"/>
    <lineage>
        <taxon>Bacteria</taxon>
        <taxon>Bacillati</taxon>
        <taxon>Actinomycetota</taxon>
        <taxon>Actinomycetes</taxon>
        <taxon>Kitasatosporales</taxon>
        <taxon>Streptomycetaceae</taxon>
        <taxon>Streptomyces</taxon>
    </lineage>
</organism>
<gene>
    <name evidence="3" type="ORF">ACFP2V_24000</name>
</gene>
<evidence type="ECO:0000313" key="3">
    <source>
        <dbReference type="EMBL" id="MFC5673066.1"/>
    </source>
</evidence>
<dbReference type="Proteomes" id="UP001596183">
    <property type="component" value="Unassembled WGS sequence"/>
</dbReference>
<feature type="non-terminal residue" evidence="3">
    <location>
        <position position="112"/>
    </location>
</feature>
<accession>A0ABW0XX81</accession>
<feature type="region of interest" description="Disordered" evidence="1">
    <location>
        <begin position="1"/>
        <end position="23"/>
    </location>
</feature>
<protein>
    <submittedName>
        <fullName evidence="3">DUF1540 domain-containing protein</fullName>
    </submittedName>
</protein>
<evidence type="ECO:0000256" key="1">
    <source>
        <dbReference type="SAM" id="MobiDB-lite"/>
    </source>
</evidence>
<reference evidence="4" key="1">
    <citation type="journal article" date="2019" name="Int. J. Syst. Evol. Microbiol.">
        <title>The Global Catalogue of Microorganisms (GCM) 10K type strain sequencing project: providing services to taxonomists for standard genome sequencing and annotation.</title>
        <authorList>
            <consortium name="The Broad Institute Genomics Platform"/>
            <consortium name="The Broad Institute Genome Sequencing Center for Infectious Disease"/>
            <person name="Wu L."/>
            <person name="Ma J."/>
        </authorList>
    </citation>
    <scope>NUCLEOTIDE SEQUENCE [LARGE SCALE GENOMIC DNA]</scope>
    <source>
        <strain evidence="4">JCM 13852</strain>
    </source>
</reference>
<evidence type="ECO:0000313" key="4">
    <source>
        <dbReference type="Proteomes" id="UP001596183"/>
    </source>
</evidence>
<keyword evidence="4" id="KW-1185">Reference proteome</keyword>
<comment type="caution">
    <text evidence="3">The sequence shown here is derived from an EMBL/GenBank/DDBJ whole genome shotgun (WGS) entry which is preliminary data.</text>
</comment>
<name>A0ABW0XX81_9ACTN</name>
<sequence>MTDAVRSGSARRPTGTAPRSAQVRWPPMVPAATLDQMGHAHVSRLSFARGQAGETHCCEETAVMEMPAVHECVAEDCAYNRDRACHALAITVGDTAGVVVRHAHCDTFVSSP</sequence>
<feature type="domain" description="DUF1540" evidence="2">
    <location>
        <begin position="72"/>
        <end position="108"/>
    </location>
</feature>
<dbReference type="Pfam" id="PF07561">
    <property type="entry name" value="DUF1540"/>
    <property type="match status" value="1"/>
</dbReference>
<evidence type="ECO:0000259" key="2">
    <source>
        <dbReference type="Pfam" id="PF07561"/>
    </source>
</evidence>
<dbReference type="EMBL" id="JBHSPC010000079">
    <property type="protein sequence ID" value="MFC5673066.1"/>
    <property type="molecule type" value="Genomic_DNA"/>
</dbReference>
<dbReference type="RefSeq" id="WP_381216191.1">
    <property type="nucleotide sequence ID" value="NZ_JBHSPC010000079.1"/>
</dbReference>
<proteinExistence type="predicted"/>